<evidence type="ECO:0000313" key="1">
    <source>
        <dbReference type="EMBL" id="KKN03720.1"/>
    </source>
</evidence>
<organism evidence="1">
    <name type="scientific">marine sediment metagenome</name>
    <dbReference type="NCBI Taxonomy" id="412755"/>
    <lineage>
        <taxon>unclassified sequences</taxon>
        <taxon>metagenomes</taxon>
        <taxon>ecological metagenomes</taxon>
    </lineage>
</organism>
<gene>
    <name evidence="1" type="ORF">LCGC14_1104790</name>
</gene>
<protein>
    <submittedName>
        <fullName evidence="1">Uncharacterized protein</fullName>
    </submittedName>
</protein>
<proteinExistence type="predicted"/>
<sequence length="93" mass="11148">MNIFTRKKELLEENKSLINHISELHREFNIGDSLKSEVKIGRGLSDTDLLCCHLNDLLYEIKIVLPINNHLQRWINEVMKEYQAVFRRKREKK</sequence>
<name>A0A0F9M8F6_9ZZZZ</name>
<comment type="caution">
    <text evidence="1">The sequence shown here is derived from an EMBL/GenBank/DDBJ whole genome shotgun (WGS) entry which is preliminary data.</text>
</comment>
<reference evidence="1" key="1">
    <citation type="journal article" date="2015" name="Nature">
        <title>Complex archaea that bridge the gap between prokaryotes and eukaryotes.</title>
        <authorList>
            <person name="Spang A."/>
            <person name="Saw J.H."/>
            <person name="Jorgensen S.L."/>
            <person name="Zaremba-Niedzwiedzka K."/>
            <person name="Martijn J."/>
            <person name="Lind A.E."/>
            <person name="van Eijk R."/>
            <person name="Schleper C."/>
            <person name="Guy L."/>
            <person name="Ettema T.J."/>
        </authorList>
    </citation>
    <scope>NUCLEOTIDE SEQUENCE</scope>
</reference>
<accession>A0A0F9M8F6</accession>
<dbReference type="EMBL" id="LAZR01005003">
    <property type="protein sequence ID" value="KKN03720.1"/>
    <property type="molecule type" value="Genomic_DNA"/>
</dbReference>
<dbReference type="AlphaFoldDB" id="A0A0F9M8F6"/>